<accession>A0A7Y0U0D5</accession>
<dbReference type="AlphaFoldDB" id="A0A7Y0U0D5"/>
<protein>
    <recommendedName>
        <fullName evidence="5">DUF3153 domain-containing protein</fullName>
    </recommendedName>
</protein>
<dbReference type="Proteomes" id="UP000578252">
    <property type="component" value="Unassembled WGS sequence"/>
</dbReference>
<keyword evidence="1" id="KW-1133">Transmembrane helix</keyword>
<evidence type="ECO:0000256" key="2">
    <source>
        <dbReference type="SAM" id="SignalP"/>
    </source>
</evidence>
<sequence>MHKTFTVLAGILAALMLTGCAKNIIVEVNEQGQHREFVEVTYTMNDFSEDQEGMPSCEDILAHASDKGLSDFFEWPVEVRQITTSQDTIEGKQVCRFYSDKFSEKKLTGVSYAKWNEANFLIPKEEADFLYTLAENLQWLFGEKNTSNTWITVRMPGKINYAVMGDGTPMSAASDTMAVSTFSFLNKGLVINSETNFKRNMTIALVALFAIVVGIIEYVRYRKRRRRDHRADAPL</sequence>
<reference evidence="3 4" key="1">
    <citation type="submission" date="2020-04" db="EMBL/GenBank/DDBJ databases">
        <title>Antimicrobial susceptibility and clonality of vaginal-derived multi-drug resistant Mobiluncus isolates in China.</title>
        <authorList>
            <person name="Zhang X."/>
        </authorList>
    </citation>
    <scope>NUCLEOTIDE SEQUENCE [LARGE SCALE GENOMIC DNA]</scope>
    <source>
        <strain evidence="3 4">13</strain>
    </source>
</reference>
<dbReference type="PROSITE" id="PS51257">
    <property type="entry name" value="PROKAR_LIPOPROTEIN"/>
    <property type="match status" value="1"/>
</dbReference>
<evidence type="ECO:0000313" key="3">
    <source>
        <dbReference type="EMBL" id="NMW64467.1"/>
    </source>
</evidence>
<keyword evidence="1" id="KW-0812">Transmembrane</keyword>
<feature type="transmembrane region" description="Helical" evidence="1">
    <location>
        <begin position="201"/>
        <end position="219"/>
    </location>
</feature>
<organism evidence="3 4">
    <name type="scientific">Mobiluncus mulieris</name>
    <dbReference type="NCBI Taxonomy" id="2052"/>
    <lineage>
        <taxon>Bacteria</taxon>
        <taxon>Bacillati</taxon>
        <taxon>Actinomycetota</taxon>
        <taxon>Actinomycetes</taxon>
        <taxon>Actinomycetales</taxon>
        <taxon>Actinomycetaceae</taxon>
        <taxon>Mobiluncus</taxon>
    </lineage>
</organism>
<gene>
    <name evidence="3" type="ORF">HHJ78_02710</name>
</gene>
<name>A0A7Y0U0D5_9ACTO</name>
<feature type="chain" id="PRO_5039285134" description="DUF3153 domain-containing protein" evidence="2">
    <location>
        <begin position="22"/>
        <end position="235"/>
    </location>
</feature>
<evidence type="ECO:0000313" key="4">
    <source>
        <dbReference type="Proteomes" id="UP000578252"/>
    </source>
</evidence>
<dbReference type="EMBL" id="JABCUR010000002">
    <property type="protein sequence ID" value="NMW64467.1"/>
    <property type="molecule type" value="Genomic_DNA"/>
</dbReference>
<comment type="caution">
    <text evidence="3">The sequence shown here is derived from an EMBL/GenBank/DDBJ whole genome shotgun (WGS) entry which is preliminary data.</text>
</comment>
<keyword evidence="1" id="KW-0472">Membrane</keyword>
<dbReference type="RefSeq" id="WP_169771589.1">
    <property type="nucleotide sequence ID" value="NZ_JABCUR010000002.1"/>
</dbReference>
<proteinExistence type="predicted"/>
<evidence type="ECO:0008006" key="5">
    <source>
        <dbReference type="Google" id="ProtNLM"/>
    </source>
</evidence>
<keyword evidence="2" id="KW-0732">Signal</keyword>
<feature type="signal peptide" evidence="2">
    <location>
        <begin position="1"/>
        <end position="21"/>
    </location>
</feature>
<evidence type="ECO:0000256" key="1">
    <source>
        <dbReference type="SAM" id="Phobius"/>
    </source>
</evidence>